<evidence type="ECO:0000256" key="1">
    <source>
        <dbReference type="SAM" id="Phobius"/>
    </source>
</evidence>
<dbReference type="RefSeq" id="WP_147081359.1">
    <property type="nucleotide sequence ID" value="NZ_VOQR01000001.1"/>
</dbReference>
<organism evidence="2 3">
    <name type="scientific">Sphingomonas ginsenosidivorax</name>
    <dbReference type="NCBI Taxonomy" id="862135"/>
    <lineage>
        <taxon>Bacteria</taxon>
        <taxon>Pseudomonadati</taxon>
        <taxon>Pseudomonadota</taxon>
        <taxon>Alphaproteobacteria</taxon>
        <taxon>Sphingomonadales</taxon>
        <taxon>Sphingomonadaceae</taxon>
        <taxon>Sphingomonas</taxon>
    </lineage>
</organism>
<dbReference type="EMBL" id="VOQR01000001">
    <property type="protein sequence ID" value="TXC70752.1"/>
    <property type="molecule type" value="Genomic_DNA"/>
</dbReference>
<keyword evidence="3" id="KW-1185">Reference proteome</keyword>
<gene>
    <name evidence="2" type="ORF">FSB78_07225</name>
</gene>
<dbReference type="Proteomes" id="UP000321250">
    <property type="component" value="Unassembled WGS sequence"/>
</dbReference>
<name>A0A5C6UDG2_9SPHN</name>
<accession>A0A5C6UDG2</accession>
<keyword evidence="1" id="KW-0812">Transmembrane</keyword>
<proteinExistence type="predicted"/>
<protein>
    <submittedName>
        <fullName evidence="2">Uncharacterized protein</fullName>
    </submittedName>
</protein>
<feature type="transmembrane region" description="Helical" evidence="1">
    <location>
        <begin position="31"/>
        <end position="47"/>
    </location>
</feature>
<dbReference type="AlphaFoldDB" id="A0A5C6UDG2"/>
<comment type="caution">
    <text evidence="2">The sequence shown here is derived from an EMBL/GenBank/DDBJ whole genome shotgun (WGS) entry which is preliminary data.</text>
</comment>
<evidence type="ECO:0000313" key="3">
    <source>
        <dbReference type="Proteomes" id="UP000321250"/>
    </source>
</evidence>
<dbReference type="PROSITE" id="PS51257">
    <property type="entry name" value="PROKAR_LIPOPROTEIN"/>
    <property type="match status" value="1"/>
</dbReference>
<dbReference type="OrthoDB" id="7581936at2"/>
<sequence length="87" mass="9408">MSRRDRAWRAAGAALIVGACAAALAMEGSALVLLALPVTLIGLALVVNGKRVAIAVRAERRGHCHTAEVIHAQRLRRRHGRRDRPQT</sequence>
<reference evidence="2 3" key="1">
    <citation type="journal article" date="2013" name="Antonie Van Leeuwenhoek">
        <title>Sphingomonas ginsenosidivorax sp. nov., with the ability to transform ginsenosides.</title>
        <authorList>
            <person name="Jin X.F."/>
            <person name="Kim J.K."/>
            <person name="Liu Q.M."/>
            <person name="Kang M.S."/>
            <person name="He D."/>
            <person name="Jin F.X."/>
            <person name="Kim S.C."/>
            <person name="Im W.T."/>
        </authorList>
    </citation>
    <scope>NUCLEOTIDE SEQUENCE [LARGE SCALE GENOMIC DNA]</scope>
    <source>
        <strain evidence="2 3">KHI67</strain>
    </source>
</reference>
<evidence type="ECO:0000313" key="2">
    <source>
        <dbReference type="EMBL" id="TXC70752.1"/>
    </source>
</evidence>
<keyword evidence="1" id="KW-0472">Membrane</keyword>
<keyword evidence="1" id="KW-1133">Transmembrane helix</keyword>